<evidence type="ECO:0000313" key="2">
    <source>
        <dbReference type="EMBL" id="CAG8658057.1"/>
    </source>
</evidence>
<evidence type="ECO:0000313" key="3">
    <source>
        <dbReference type="Proteomes" id="UP000789342"/>
    </source>
</evidence>
<dbReference type="InterPro" id="IPR013658">
    <property type="entry name" value="SGL"/>
</dbReference>
<sequence length="322" mass="35818">RNQHGNVYCREHVWDDVKGDNVLPWFTLEVHMIEEAISKESSETSSENEELQINCPECDTTFSDHYTFMEHYTNEHAQVLATANYKFAHEAGVYIAERNDKISTVKPSSPILLANGGTFHNGKVIFCAQGQRDIDGSIVSMDPYSILSSITFSVLSSIALMTLLSQKMAATEYVYQFDPSTGDIRVVADGFVKPNGIAFSPDEKKIYITDTGFYTGTGKYDPMRPHTIYEFDVNDNYLSNRRVFAVIDVGVPNGIKLDIRGNVYTRNGDGVQIFSSHGKLLGKIIIPGGVSNIVFARRTLTLLAETSIYEVKLEVEGGTVKL</sequence>
<organism evidence="2 3">
    <name type="scientific">Acaulospora morrowiae</name>
    <dbReference type="NCBI Taxonomy" id="94023"/>
    <lineage>
        <taxon>Eukaryota</taxon>
        <taxon>Fungi</taxon>
        <taxon>Fungi incertae sedis</taxon>
        <taxon>Mucoromycota</taxon>
        <taxon>Glomeromycotina</taxon>
        <taxon>Glomeromycetes</taxon>
        <taxon>Diversisporales</taxon>
        <taxon>Acaulosporaceae</taxon>
        <taxon>Acaulospora</taxon>
    </lineage>
</organism>
<feature type="non-terminal residue" evidence="2">
    <location>
        <position position="322"/>
    </location>
</feature>
<dbReference type="InterPro" id="IPR013087">
    <property type="entry name" value="Znf_C2H2_type"/>
</dbReference>
<keyword evidence="3" id="KW-1185">Reference proteome</keyword>
<dbReference type="PANTHER" id="PTHR47064:SF2">
    <property type="entry name" value="SMP-30_GLUCONOLACTONASE_LRE-LIKE REGION DOMAIN-CONTAINING PROTEIN-RELATED"/>
    <property type="match status" value="1"/>
</dbReference>
<name>A0A9N9E376_9GLOM</name>
<dbReference type="Pfam" id="PF08450">
    <property type="entry name" value="SGL"/>
    <property type="match status" value="1"/>
</dbReference>
<dbReference type="AlphaFoldDB" id="A0A9N9E376"/>
<proteinExistence type="predicted"/>
<dbReference type="EMBL" id="CAJVPV010011119">
    <property type="protein sequence ID" value="CAG8658057.1"/>
    <property type="molecule type" value="Genomic_DNA"/>
</dbReference>
<dbReference type="Proteomes" id="UP000789342">
    <property type="component" value="Unassembled WGS sequence"/>
</dbReference>
<protein>
    <submittedName>
        <fullName evidence="2">12135_t:CDS:1</fullName>
    </submittedName>
</protein>
<dbReference type="SUPFAM" id="SSF63829">
    <property type="entry name" value="Calcium-dependent phosphotriesterase"/>
    <property type="match status" value="1"/>
</dbReference>
<dbReference type="PANTHER" id="PTHR47064">
    <property type="entry name" value="PUTATIVE (AFU_ORTHOLOGUE AFUA_1G08990)-RELATED"/>
    <property type="match status" value="1"/>
</dbReference>
<dbReference type="OrthoDB" id="423498at2759"/>
<gene>
    <name evidence="2" type="ORF">AMORRO_LOCUS10279</name>
</gene>
<comment type="caution">
    <text evidence="2">The sequence shown here is derived from an EMBL/GenBank/DDBJ whole genome shotgun (WGS) entry which is preliminary data.</text>
</comment>
<dbReference type="PROSITE" id="PS00028">
    <property type="entry name" value="ZINC_FINGER_C2H2_1"/>
    <property type="match status" value="1"/>
</dbReference>
<dbReference type="Gene3D" id="2.120.10.30">
    <property type="entry name" value="TolB, C-terminal domain"/>
    <property type="match status" value="1"/>
</dbReference>
<dbReference type="InterPro" id="IPR052988">
    <property type="entry name" value="Oryzine_lactonohydrolase"/>
</dbReference>
<dbReference type="InterPro" id="IPR011042">
    <property type="entry name" value="6-blade_b-propeller_TolB-like"/>
</dbReference>
<feature type="domain" description="C2H2-type" evidence="1">
    <location>
        <begin position="55"/>
        <end position="76"/>
    </location>
</feature>
<accession>A0A9N9E376</accession>
<evidence type="ECO:0000259" key="1">
    <source>
        <dbReference type="PROSITE" id="PS00028"/>
    </source>
</evidence>
<reference evidence="2" key="1">
    <citation type="submission" date="2021-06" db="EMBL/GenBank/DDBJ databases">
        <authorList>
            <person name="Kallberg Y."/>
            <person name="Tangrot J."/>
            <person name="Rosling A."/>
        </authorList>
    </citation>
    <scope>NUCLEOTIDE SEQUENCE</scope>
    <source>
        <strain evidence="2">CL551</strain>
    </source>
</reference>